<evidence type="ECO:0000313" key="2">
    <source>
        <dbReference type="EMBL" id="TCP27904.1"/>
    </source>
</evidence>
<organism evidence="2 3">
    <name type="scientific">Tenacibaculum skagerrakense</name>
    <dbReference type="NCBI Taxonomy" id="186571"/>
    <lineage>
        <taxon>Bacteria</taxon>
        <taxon>Pseudomonadati</taxon>
        <taxon>Bacteroidota</taxon>
        <taxon>Flavobacteriia</taxon>
        <taxon>Flavobacteriales</taxon>
        <taxon>Flavobacteriaceae</taxon>
        <taxon>Tenacibaculum</taxon>
    </lineage>
</organism>
<dbReference type="AlphaFoldDB" id="A0A4R2P1T9"/>
<feature type="domain" description="N-acetyltransferase" evidence="1">
    <location>
        <begin position="9"/>
        <end position="177"/>
    </location>
</feature>
<gene>
    <name evidence="2" type="ORF">EV195_10163</name>
</gene>
<evidence type="ECO:0000259" key="1">
    <source>
        <dbReference type="PROSITE" id="PS51186"/>
    </source>
</evidence>
<dbReference type="Proteomes" id="UP000294564">
    <property type="component" value="Unassembled WGS sequence"/>
</dbReference>
<dbReference type="OrthoDB" id="9800604at2"/>
<reference evidence="2 3" key="1">
    <citation type="submission" date="2019-03" db="EMBL/GenBank/DDBJ databases">
        <title>Genomic Encyclopedia of Type Strains, Phase IV (KMG-IV): sequencing the most valuable type-strain genomes for metagenomic binning, comparative biology and taxonomic classification.</title>
        <authorList>
            <person name="Goeker M."/>
        </authorList>
    </citation>
    <scope>NUCLEOTIDE SEQUENCE [LARGE SCALE GENOMIC DNA]</scope>
    <source>
        <strain evidence="2 3">DSM 14836</strain>
    </source>
</reference>
<dbReference type="Gene3D" id="3.40.630.30">
    <property type="match status" value="1"/>
</dbReference>
<dbReference type="InterPro" id="IPR000182">
    <property type="entry name" value="GNAT_dom"/>
</dbReference>
<dbReference type="RefSeq" id="WP_132791263.1">
    <property type="nucleotide sequence ID" value="NZ_SLXM01000001.1"/>
</dbReference>
<keyword evidence="2" id="KW-0808">Transferase</keyword>
<sequence>MTIQINENISLEPITNSTSNELFHLMKEVYPLAYDYFWKDGGNWYVNSQYSEDNISKELAQENADYFFVLYNGERVGNFRIVWDEPLVDFQKEVKSVKLHRVYLHAKTQGKGIGKTLLKWLEKEVIKKQYELIWLDAMDEKPQAFNFYKKLGYQYHSHCFLPFDLLHDEYRKMSQLYKILI</sequence>
<dbReference type="InterPro" id="IPR016181">
    <property type="entry name" value="Acyl_CoA_acyltransferase"/>
</dbReference>
<proteinExistence type="predicted"/>
<evidence type="ECO:0000313" key="3">
    <source>
        <dbReference type="Proteomes" id="UP000294564"/>
    </source>
</evidence>
<dbReference type="PROSITE" id="PS51186">
    <property type="entry name" value="GNAT"/>
    <property type="match status" value="1"/>
</dbReference>
<keyword evidence="3" id="KW-1185">Reference proteome</keyword>
<comment type="caution">
    <text evidence="2">The sequence shown here is derived from an EMBL/GenBank/DDBJ whole genome shotgun (WGS) entry which is preliminary data.</text>
</comment>
<dbReference type="EMBL" id="SLXM01000001">
    <property type="protein sequence ID" value="TCP27904.1"/>
    <property type="molecule type" value="Genomic_DNA"/>
</dbReference>
<dbReference type="CDD" id="cd04301">
    <property type="entry name" value="NAT_SF"/>
    <property type="match status" value="1"/>
</dbReference>
<dbReference type="SUPFAM" id="SSF55729">
    <property type="entry name" value="Acyl-CoA N-acyltransferases (Nat)"/>
    <property type="match status" value="1"/>
</dbReference>
<dbReference type="Pfam" id="PF00583">
    <property type="entry name" value="Acetyltransf_1"/>
    <property type="match status" value="1"/>
</dbReference>
<dbReference type="GO" id="GO:0016747">
    <property type="term" value="F:acyltransferase activity, transferring groups other than amino-acyl groups"/>
    <property type="evidence" value="ECO:0007669"/>
    <property type="project" value="InterPro"/>
</dbReference>
<accession>A0A4R2P1T9</accession>
<protein>
    <submittedName>
        <fullName evidence="2">Acetyltransferase (GNAT) family protein</fullName>
    </submittedName>
</protein>
<name>A0A4R2P1T9_9FLAO</name>